<evidence type="ECO:0000313" key="2">
    <source>
        <dbReference type="EMBL" id="CAA9518593.1"/>
    </source>
</evidence>
<feature type="transmembrane region" description="Helical" evidence="1">
    <location>
        <begin position="656"/>
        <end position="677"/>
    </location>
</feature>
<feature type="transmembrane region" description="Helical" evidence="1">
    <location>
        <begin position="870"/>
        <end position="888"/>
    </location>
</feature>
<feature type="transmembrane region" description="Helical" evidence="1">
    <location>
        <begin position="429"/>
        <end position="445"/>
    </location>
</feature>
<feature type="transmembrane region" description="Helical" evidence="1">
    <location>
        <begin position="317"/>
        <end position="335"/>
    </location>
</feature>
<feature type="transmembrane region" description="Helical" evidence="1">
    <location>
        <begin position="161"/>
        <end position="177"/>
    </location>
</feature>
<dbReference type="PIRSF" id="PIRSF035905">
    <property type="entry name" value="UCP035905_mp"/>
    <property type="match status" value="1"/>
</dbReference>
<evidence type="ECO:0000256" key="1">
    <source>
        <dbReference type="SAM" id="Phobius"/>
    </source>
</evidence>
<feature type="transmembrane region" description="Helical" evidence="1">
    <location>
        <begin position="287"/>
        <end position="305"/>
    </location>
</feature>
<feature type="transmembrane region" description="Helical" evidence="1">
    <location>
        <begin position="729"/>
        <end position="750"/>
    </location>
</feature>
<feature type="transmembrane region" description="Helical" evidence="1">
    <location>
        <begin position="481"/>
        <end position="500"/>
    </location>
</feature>
<feature type="transmembrane region" description="Helical" evidence="1">
    <location>
        <begin position="452"/>
        <end position="469"/>
    </location>
</feature>
<feature type="transmembrane region" description="Helical" evidence="1">
    <location>
        <begin position="762"/>
        <end position="784"/>
    </location>
</feature>
<feature type="transmembrane region" description="Helical" evidence="1">
    <location>
        <begin position="796"/>
        <end position="822"/>
    </location>
</feature>
<feature type="transmembrane region" description="Helical" evidence="1">
    <location>
        <begin position="403"/>
        <end position="423"/>
    </location>
</feature>
<keyword evidence="1" id="KW-0812">Transmembrane</keyword>
<dbReference type="EMBL" id="CADCVZ010000052">
    <property type="protein sequence ID" value="CAA9518593.1"/>
    <property type="molecule type" value="Genomic_DNA"/>
</dbReference>
<gene>
    <name evidence="2" type="ORF">AVDCRST_MAG09-1860</name>
</gene>
<feature type="transmembrane region" description="Helical" evidence="1">
    <location>
        <begin position="129"/>
        <end position="149"/>
    </location>
</feature>
<feature type="transmembrane region" description="Helical" evidence="1">
    <location>
        <begin position="238"/>
        <end position="256"/>
    </location>
</feature>
<feature type="transmembrane region" description="Helical" evidence="1">
    <location>
        <begin position="521"/>
        <end position="541"/>
    </location>
</feature>
<dbReference type="Pfam" id="PF10101">
    <property type="entry name" value="DUF2339"/>
    <property type="match status" value="1"/>
</dbReference>
<reference evidence="2" key="1">
    <citation type="submission" date="2020-02" db="EMBL/GenBank/DDBJ databases">
        <authorList>
            <person name="Meier V. D."/>
        </authorList>
    </citation>
    <scope>NUCLEOTIDE SEQUENCE</scope>
    <source>
        <strain evidence="2">AVDCRST_MAG09</strain>
    </source>
</reference>
<feature type="transmembrane region" description="Helical" evidence="1">
    <location>
        <begin position="616"/>
        <end position="635"/>
    </location>
</feature>
<evidence type="ECO:0008006" key="3">
    <source>
        <dbReference type="Google" id="ProtNLM"/>
    </source>
</evidence>
<name>A0A6J4TBF1_9SPHN</name>
<dbReference type="InterPro" id="IPR019286">
    <property type="entry name" value="DUF2339_TM"/>
</dbReference>
<dbReference type="PANTHER" id="PTHR38434">
    <property type="entry name" value="BLL2549 PROTEIN"/>
    <property type="match status" value="1"/>
</dbReference>
<feature type="transmembrane region" description="Helical" evidence="1">
    <location>
        <begin position="900"/>
        <end position="917"/>
    </location>
</feature>
<keyword evidence="1" id="KW-0472">Membrane</keyword>
<proteinExistence type="predicted"/>
<feature type="transmembrane region" description="Helical" evidence="1">
    <location>
        <begin position="184"/>
        <end position="209"/>
    </location>
</feature>
<protein>
    <recommendedName>
        <fullName evidence="3">DUF2339 domain-containing protein</fullName>
    </recommendedName>
</protein>
<feature type="transmembrane region" description="Helical" evidence="1">
    <location>
        <begin position="592"/>
        <end position="610"/>
    </location>
</feature>
<sequence length="930" mass="99108">MILWAAVAGALLGWALAGFETFGAIFGALVGALMGRWLRSIIREEIALAVAGATGMNRAGAVPQSCADWVEPRPARIVENPPAPAPLTDEVVEAPTGDLADAQDGDHATPSWTEELLAKARDWLLGGNTIVRVGLIILFVGLTFLVRLVANAGLFPIEVRLTLVALAGAALLAVGFARRIARPAFGLALQGTGVAVMYLTVFAAARVYGLLPPPAAFGLMILLAALGCVLALLQHARGLAFASFLGGFAVPLLLGGEARNPVGLFTYITILNLALLGIAWRRSWRELNLLGFFATFGMATLWGVSSYAPQHYLTCQLFLGLTMLIYILVATLYVGHRPGPLGNAADTTLLFGPALAGFGLQMGLVHDRPFGNAFAALAFGAGYLSVAAFMLRRQGRDMRVVRDSLLAIGIGFVTLAVPLAFYAKWTSSVWALEGAGAFWVGVRQARWLPRLFGLLLQLVAALILLATLAPNVSAVPFGNTGFVSAALVALPLLITAWLMRQKLPHSGSRWARAYAGFEHQARHVVFLGGFTMVAMAILAEVTRQLPRAAPHLLGPPVFRHYQQVLLAMLALLGAAGLADLFGRRKDWAVATWPARASLPLLALSFLLSLLMSRHVLFWPDWLAWLLALSVHYALLRGSDAALSSEGSDALKRWNGFVHAGGVWLLTAMLANCLQLGIDRGELWDTSWAGVTFLVSLVAVLGLLTRSAGRAAPQATTDRLRWPLHPAARSYWWVAAVPLAALAYAGAFSAALRAEGTTDPLPFVPLLNPVDLSVALALVVLALWLRTVRIAHDRPDAAAPLLGQAGYAAGGALAFAALNGAWLRTAHHLLGVDWSAAALGANSAVQTGLAILWTLLAMGLMLFAHRRALRVSWLVGAALLVVVVLKLLLVDMSNAQGWERIVTFIGVGVLMLVIGYFVPLPPRQANEEQPA</sequence>
<dbReference type="PANTHER" id="PTHR38434:SF1">
    <property type="entry name" value="BLL2549 PROTEIN"/>
    <property type="match status" value="1"/>
</dbReference>
<accession>A0A6J4TBF1</accession>
<feature type="transmembrane region" description="Helical" evidence="1">
    <location>
        <begin position="12"/>
        <end position="34"/>
    </location>
</feature>
<keyword evidence="1" id="KW-1133">Transmembrane helix</keyword>
<feature type="transmembrane region" description="Helical" evidence="1">
    <location>
        <begin position="347"/>
        <end position="364"/>
    </location>
</feature>
<feature type="transmembrane region" description="Helical" evidence="1">
    <location>
        <begin position="262"/>
        <end position="280"/>
    </location>
</feature>
<feature type="transmembrane region" description="Helical" evidence="1">
    <location>
        <begin position="215"/>
        <end position="233"/>
    </location>
</feature>
<feature type="transmembrane region" description="Helical" evidence="1">
    <location>
        <begin position="561"/>
        <end position="580"/>
    </location>
</feature>
<feature type="transmembrane region" description="Helical" evidence="1">
    <location>
        <begin position="689"/>
        <end position="708"/>
    </location>
</feature>
<feature type="transmembrane region" description="Helical" evidence="1">
    <location>
        <begin position="370"/>
        <end position="391"/>
    </location>
</feature>
<feature type="transmembrane region" description="Helical" evidence="1">
    <location>
        <begin position="842"/>
        <end position="863"/>
    </location>
</feature>
<organism evidence="2">
    <name type="scientific">uncultured Sphingomonas sp</name>
    <dbReference type="NCBI Taxonomy" id="158754"/>
    <lineage>
        <taxon>Bacteria</taxon>
        <taxon>Pseudomonadati</taxon>
        <taxon>Pseudomonadota</taxon>
        <taxon>Alphaproteobacteria</taxon>
        <taxon>Sphingomonadales</taxon>
        <taxon>Sphingomonadaceae</taxon>
        <taxon>Sphingomonas</taxon>
        <taxon>environmental samples</taxon>
    </lineage>
</organism>
<dbReference type="InterPro" id="IPR014600">
    <property type="entry name" value="UCP035905_mem"/>
</dbReference>
<dbReference type="AlphaFoldDB" id="A0A6J4TBF1"/>